<sequence length="493" mass="53853">MSLMFSSPVVTPALGSFTFSSRPRSNYIVMSAVRSNSASTCPILTKFQKDCDTPTPYLRNVANAIADDMRDGLAVEGGGDLEMILTFVDALPSGNEEGLFYALDLGGTNFRVRSVQLGGKKERVLATESEQISISQKLMIGTSEELFGFIASKLASFVAKEKPGRCLLEEGRKRELGFTFSFPVKQTSIDSGTLSKWTKGFKVSGMEGKNVVACLNEAMEAHGLDMRVSALVNDGVGTLAGARYWDEDVMVGVILGTGTNACYVEQKHAIPKLRSKSSSGTTIINTEWGGFSKILPQTIFDLEMDETSLNPGEHLYEKMISGMYLGEIVRRVLLHMCETSDLFGHFAPAKLSTPLALRTEHLCKMQEDNTDDLRDVGSILYDFLDVEANMNARRRVVEVCDTVVKRGGRLAGAGIVAILEKIEKDTKRMGSGKRTVVAMDGALYEKYPQYRQYMQDALVELLGHKLASHVAIKHTKDVSGLGAALLAATNSIY</sequence>
<keyword evidence="7 9" id="KW-0067">ATP-binding</keyword>
<evidence type="ECO:0000256" key="7">
    <source>
        <dbReference type="ARBA" id="ARBA00022840"/>
    </source>
</evidence>
<accession>A0A5S9WMS5</accession>
<keyword evidence="8 9" id="KW-0324">Glycolysis</keyword>
<dbReference type="EMBL" id="CACSHJ010000087">
    <property type="protein sequence ID" value="CAA0277144.1"/>
    <property type="molecule type" value="Genomic_DNA"/>
</dbReference>
<dbReference type="Proteomes" id="UP000434276">
    <property type="component" value="Unassembled WGS sequence"/>
</dbReference>
<dbReference type="InterPro" id="IPR043129">
    <property type="entry name" value="ATPase_NBD"/>
</dbReference>
<name>A0A5S9WMS5_ARATH</name>
<dbReference type="Pfam" id="PF00349">
    <property type="entry name" value="Hexokinase_1"/>
    <property type="match status" value="1"/>
</dbReference>
<dbReference type="OrthoDB" id="419537at2759"/>
<dbReference type="Pfam" id="PF03727">
    <property type="entry name" value="Hexokinase_2"/>
    <property type="match status" value="1"/>
</dbReference>
<gene>
    <name evidence="12" type="ORF">C24_LOCUS3784</name>
</gene>
<dbReference type="PANTHER" id="PTHR19443:SF63">
    <property type="entry name" value="HEXOKINASE-LIKE 1 PROTEIN-RELATED"/>
    <property type="match status" value="1"/>
</dbReference>
<dbReference type="PRINTS" id="PR00475">
    <property type="entry name" value="HEXOKINASE"/>
</dbReference>
<keyword evidence="5 9" id="KW-0547">Nucleotide-binding</keyword>
<dbReference type="SUPFAM" id="SSF53067">
    <property type="entry name" value="Actin-like ATPase domain"/>
    <property type="match status" value="2"/>
</dbReference>
<dbReference type="AlphaFoldDB" id="A0A5S9WMS5"/>
<dbReference type="InterPro" id="IPR022673">
    <property type="entry name" value="Hexokinase_C"/>
</dbReference>
<evidence type="ECO:0000313" key="13">
    <source>
        <dbReference type="Proteomes" id="UP000434276"/>
    </source>
</evidence>
<evidence type="ECO:0000256" key="9">
    <source>
        <dbReference type="RuleBase" id="RU362007"/>
    </source>
</evidence>
<dbReference type="CDD" id="cd24020">
    <property type="entry name" value="ASKHA_NBD_HK_plant"/>
    <property type="match status" value="1"/>
</dbReference>
<evidence type="ECO:0000256" key="4">
    <source>
        <dbReference type="ARBA" id="ARBA00022679"/>
    </source>
</evidence>
<evidence type="ECO:0000313" key="12">
    <source>
        <dbReference type="EMBL" id="CAA0277144.1"/>
    </source>
</evidence>
<dbReference type="PROSITE" id="PS51748">
    <property type="entry name" value="HEXOKINASE_2"/>
    <property type="match status" value="1"/>
</dbReference>
<proteinExistence type="inferred from homology"/>
<dbReference type="GO" id="GO:0019318">
    <property type="term" value="P:hexose metabolic process"/>
    <property type="evidence" value="ECO:0007669"/>
    <property type="project" value="UniProtKB-UniPathway"/>
</dbReference>
<organism evidence="12 13">
    <name type="scientific">Arabidopsis thaliana</name>
    <name type="common">Mouse-ear cress</name>
    <dbReference type="NCBI Taxonomy" id="3702"/>
    <lineage>
        <taxon>Eukaryota</taxon>
        <taxon>Viridiplantae</taxon>
        <taxon>Streptophyta</taxon>
        <taxon>Embryophyta</taxon>
        <taxon>Tracheophyta</taxon>
        <taxon>Spermatophyta</taxon>
        <taxon>Magnoliopsida</taxon>
        <taxon>eudicotyledons</taxon>
        <taxon>Gunneridae</taxon>
        <taxon>Pentapetalae</taxon>
        <taxon>rosids</taxon>
        <taxon>malvids</taxon>
        <taxon>Brassicales</taxon>
        <taxon>Brassicaceae</taxon>
        <taxon>Camelineae</taxon>
        <taxon>Arabidopsis</taxon>
    </lineage>
</organism>
<dbReference type="Gene3D" id="3.30.420.40">
    <property type="match status" value="1"/>
</dbReference>
<dbReference type="InterPro" id="IPR022672">
    <property type="entry name" value="Hexokinase_N"/>
</dbReference>
<evidence type="ECO:0000256" key="2">
    <source>
        <dbReference type="ARBA" id="ARBA00005028"/>
    </source>
</evidence>
<feature type="domain" description="Hexokinase C-terminal" evidence="11">
    <location>
        <begin position="251"/>
        <end position="488"/>
    </location>
</feature>
<dbReference type="GO" id="GO:0005536">
    <property type="term" value="F:D-glucose binding"/>
    <property type="evidence" value="ECO:0007669"/>
    <property type="project" value="InterPro"/>
</dbReference>
<keyword evidence="4 9" id="KW-0808">Transferase</keyword>
<evidence type="ECO:0000256" key="1">
    <source>
        <dbReference type="ARBA" id="ARBA00004888"/>
    </source>
</evidence>
<evidence type="ECO:0000259" key="11">
    <source>
        <dbReference type="Pfam" id="PF03727"/>
    </source>
</evidence>
<evidence type="ECO:0000256" key="3">
    <source>
        <dbReference type="ARBA" id="ARBA00009225"/>
    </source>
</evidence>
<dbReference type="GO" id="GO:0005524">
    <property type="term" value="F:ATP binding"/>
    <property type="evidence" value="ECO:0007669"/>
    <property type="project" value="UniProtKB-UniRule"/>
</dbReference>
<dbReference type="EC" id="2.7.1.-" evidence="9"/>
<dbReference type="ExpressionAtlas" id="A0A5S9WMS5">
    <property type="expression patterns" value="baseline and differential"/>
</dbReference>
<dbReference type="GO" id="GO:0004340">
    <property type="term" value="F:glucokinase activity"/>
    <property type="evidence" value="ECO:0007669"/>
    <property type="project" value="UniProtKB-ARBA"/>
</dbReference>
<evidence type="ECO:0000259" key="10">
    <source>
        <dbReference type="Pfam" id="PF00349"/>
    </source>
</evidence>
<dbReference type="GO" id="GO:0006096">
    <property type="term" value="P:glycolytic process"/>
    <property type="evidence" value="ECO:0007669"/>
    <property type="project" value="UniProtKB-UniPathway"/>
</dbReference>
<feature type="domain" description="Hexokinase N-terminal" evidence="10">
    <location>
        <begin position="44"/>
        <end position="244"/>
    </location>
</feature>
<comment type="pathway">
    <text evidence="1">Carbohydrate degradation; glycolysis; D-glyceraldehyde 3-phosphate and glycerone phosphate from D-glucose: step 1/4.</text>
</comment>
<comment type="pathway">
    <text evidence="2">Carbohydrate metabolism; hexose metabolism.</text>
</comment>
<dbReference type="GO" id="GO:0001678">
    <property type="term" value="P:intracellular glucose homeostasis"/>
    <property type="evidence" value="ECO:0007669"/>
    <property type="project" value="InterPro"/>
</dbReference>
<reference evidence="12 13" key="1">
    <citation type="submission" date="2019-12" db="EMBL/GenBank/DDBJ databases">
        <authorList>
            <person name="Jiao W.-B."/>
            <person name="Schneeberger K."/>
        </authorList>
    </citation>
    <scope>NUCLEOTIDE SEQUENCE [LARGE SCALE GENOMIC DNA]</scope>
    <source>
        <strain evidence="13">cv. C24</strain>
    </source>
</reference>
<dbReference type="Gene3D" id="3.40.367.20">
    <property type="match status" value="1"/>
</dbReference>
<protein>
    <recommendedName>
        <fullName evidence="9">Phosphotransferase</fullName>
        <ecNumber evidence="9">2.7.1.-</ecNumber>
    </recommendedName>
</protein>
<comment type="similarity">
    <text evidence="3 9">Belongs to the hexokinase family.</text>
</comment>
<dbReference type="PROSITE" id="PS00378">
    <property type="entry name" value="HEXOKINASE_1"/>
    <property type="match status" value="1"/>
</dbReference>
<dbReference type="FunFam" id="3.30.420.40:FF:000034">
    <property type="entry name" value="Phosphotransferase"/>
    <property type="match status" value="1"/>
</dbReference>
<evidence type="ECO:0000256" key="6">
    <source>
        <dbReference type="ARBA" id="ARBA00022777"/>
    </source>
</evidence>
<keyword evidence="6 9" id="KW-0418">Kinase</keyword>
<dbReference type="InterPro" id="IPR019807">
    <property type="entry name" value="Hexokinase_BS"/>
</dbReference>
<dbReference type="UniPathway" id="UPA00109">
    <property type="reaction ID" value="UER00180"/>
</dbReference>
<dbReference type="InterPro" id="IPR001312">
    <property type="entry name" value="Hexokinase"/>
</dbReference>
<dbReference type="UniPathway" id="UPA00242"/>
<evidence type="ECO:0000256" key="8">
    <source>
        <dbReference type="ARBA" id="ARBA00023152"/>
    </source>
</evidence>
<dbReference type="PANTHER" id="PTHR19443">
    <property type="entry name" value="HEXOKINASE"/>
    <property type="match status" value="1"/>
</dbReference>
<evidence type="ECO:0000256" key="5">
    <source>
        <dbReference type="ARBA" id="ARBA00022741"/>
    </source>
</evidence>